<dbReference type="AlphaFoldDB" id="A0A0D9WKL9"/>
<reference evidence="2 3" key="1">
    <citation type="submission" date="2012-08" db="EMBL/GenBank/DDBJ databases">
        <title>Oryza genome evolution.</title>
        <authorList>
            <person name="Wing R.A."/>
        </authorList>
    </citation>
    <scope>NUCLEOTIDE SEQUENCE</scope>
</reference>
<proteinExistence type="predicted"/>
<feature type="region of interest" description="Disordered" evidence="1">
    <location>
        <begin position="35"/>
        <end position="66"/>
    </location>
</feature>
<accession>A0A0D9WKL9</accession>
<keyword evidence="3" id="KW-1185">Reference proteome</keyword>
<organism evidence="2 3">
    <name type="scientific">Leersia perrieri</name>
    <dbReference type="NCBI Taxonomy" id="77586"/>
    <lineage>
        <taxon>Eukaryota</taxon>
        <taxon>Viridiplantae</taxon>
        <taxon>Streptophyta</taxon>
        <taxon>Embryophyta</taxon>
        <taxon>Tracheophyta</taxon>
        <taxon>Spermatophyta</taxon>
        <taxon>Magnoliopsida</taxon>
        <taxon>Liliopsida</taxon>
        <taxon>Poales</taxon>
        <taxon>Poaceae</taxon>
        <taxon>BOP clade</taxon>
        <taxon>Oryzoideae</taxon>
        <taxon>Oryzeae</taxon>
        <taxon>Oryzinae</taxon>
        <taxon>Leersia</taxon>
    </lineage>
</organism>
<dbReference type="EnsemblPlants" id="LPERR05G23830.1">
    <property type="protein sequence ID" value="LPERR05G23830.1"/>
    <property type="gene ID" value="LPERR05G23830"/>
</dbReference>
<protein>
    <submittedName>
        <fullName evidence="2">Uncharacterized protein</fullName>
    </submittedName>
</protein>
<dbReference type="Proteomes" id="UP000032180">
    <property type="component" value="Chromosome 5"/>
</dbReference>
<evidence type="ECO:0000313" key="3">
    <source>
        <dbReference type="Proteomes" id="UP000032180"/>
    </source>
</evidence>
<dbReference type="Gramene" id="LPERR05G23830.1">
    <property type="protein sequence ID" value="LPERR05G23830.1"/>
    <property type="gene ID" value="LPERR05G23830"/>
</dbReference>
<evidence type="ECO:0000256" key="1">
    <source>
        <dbReference type="SAM" id="MobiDB-lite"/>
    </source>
</evidence>
<reference evidence="2" key="3">
    <citation type="submission" date="2015-04" db="UniProtKB">
        <authorList>
            <consortium name="EnsemblPlants"/>
        </authorList>
    </citation>
    <scope>IDENTIFICATION</scope>
</reference>
<sequence length="66" mass="7451">MRSPATGRPLCPVSIAFNATESSVEEEGEFFFDPYNQPALRSTSSGKEKIDKTPRRLQHLPYQIHS</sequence>
<name>A0A0D9WKL9_9ORYZ</name>
<reference evidence="3" key="2">
    <citation type="submission" date="2013-12" db="EMBL/GenBank/DDBJ databases">
        <authorList>
            <person name="Yu Y."/>
            <person name="Lee S."/>
            <person name="de Baynast K."/>
            <person name="Wissotski M."/>
            <person name="Liu L."/>
            <person name="Talag J."/>
            <person name="Goicoechea J."/>
            <person name="Angelova A."/>
            <person name="Jetty R."/>
            <person name="Kudrna D."/>
            <person name="Golser W."/>
            <person name="Rivera L."/>
            <person name="Zhang J."/>
            <person name="Wing R."/>
        </authorList>
    </citation>
    <scope>NUCLEOTIDE SEQUENCE</scope>
</reference>
<dbReference type="HOGENOM" id="CLU_2834824_0_0_1"/>
<evidence type="ECO:0000313" key="2">
    <source>
        <dbReference type="EnsemblPlants" id="LPERR05G23830.1"/>
    </source>
</evidence>